<keyword evidence="6 11" id="KW-0732">Signal</keyword>
<feature type="signal peptide" evidence="11">
    <location>
        <begin position="1"/>
        <end position="16"/>
    </location>
</feature>
<dbReference type="OrthoDB" id="3626597at2759"/>
<dbReference type="InterPro" id="IPR000834">
    <property type="entry name" value="Peptidase_M14"/>
</dbReference>
<reference evidence="13" key="1">
    <citation type="submission" date="2021-10" db="EMBL/GenBank/DDBJ databases">
        <authorList>
            <person name="Piombo E."/>
        </authorList>
    </citation>
    <scope>NUCLEOTIDE SEQUENCE</scope>
</reference>
<evidence type="ECO:0000256" key="2">
    <source>
        <dbReference type="ARBA" id="ARBA00005988"/>
    </source>
</evidence>
<dbReference type="PANTHER" id="PTHR11705">
    <property type="entry name" value="PROTEASE FAMILY M14 CARBOXYPEPTIDASE A,B"/>
    <property type="match status" value="1"/>
</dbReference>
<keyword evidence="4" id="KW-0645">Protease</keyword>
<protein>
    <recommendedName>
        <fullName evidence="12">Peptidase M14 domain-containing protein</fullName>
    </recommendedName>
</protein>
<evidence type="ECO:0000259" key="12">
    <source>
        <dbReference type="PROSITE" id="PS52035"/>
    </source>
</evidence>
<sequence>MKTLTALGIFCSLATAKISYDGFKIFRIQSPGDVEKFEQSLSSIKSVLLSADPHNEAFDIAVPPDQLQAARQLGLELTTLVDDLGAVLKTEGPFLTYSGQLLYTIFLPVATEKIEGVVADLPPLSYFDSYHPYDEHIQFLIDLQAAFPNNSDTFSLGPSVEGRELPGIHLWGTGGKGLKPAIVWHGTAHAREWISAPTVEYITYKLIEEYQAGDSEIVNVLDKYDFYILPIVNPDGFVYTHESERLWRKNRQTRNNQTCIGTDVNRNWPSHWNVSGGSSPDPCSNTFRGEAPGDTPEIQALVAHILDLANGPGIKAYIDWHSYGKKILLPYGYNCTAYPDNYERQLSVGNGVASAIASVNGLEFSVGPTCTNLYQTAGSSTDWAFDVAGAEFSWLVELRPTAAEGGFVIPPENILPSGAEHWAGVKYLFSQL</sequence>
<proteinExistence type="inferred from homology"/>
<evidence type="ECO:0000313" key="14">
    <source>
        <dbReference type="Proteomes" id="UP000754883"/>
    </source>
</evidence>
<dbReference type="GO" id="GO:0004181">
    <property type="term" value="F:metallocarboxypeptidase activity"/>
    <property type="evidence" value="ECO:0007669"/>
    <property type="project" value="InterPro"/>
</dbReference>
<accession>A0A9N9UJU1</accession>
<keyword evidence="8" id="KW-0862">Zinc</keyword>
<dbReference type="Gene3D" id="3.40.630.10">
    <property type="entry name" value="Zn peptidases"/>
    <property type="match status" value="1"/>
</dbReference>
<keyword evidence="9" id="KW-0482">Metalloprotease</keyword>
<dbReference type="SUPFAM" id="SSF53187">
    <property type="entry name" value="Zn-dependent exopeptidases"/>
    <property type="match status" value="1"/>
</dbReference>
<evidence type="ECO:0000256" key="1">
    <source>
        <dbReference type="ARBA" id="ARBA00001947"/>
    </source>
</evidence>
<dbReference type="PRINTS" id="PR00765">
    <property type="entry name" value="CRBOXYPTASEA"/>
</dbReference>
<keyword evidence="5" id="KW-0479">Metal-binding</keyword>
<dbReference type="GO" id="GO:0006508">
    <property type="term" value="P:proteolysis"/>
    <property type="evidence" value="ECO:0007669"/>
    <property type="project" value="UniProtKB-KW"/>
</dbReference>
<keyword evidence="3" id="KW-0121">Carboxypeptidase</keyword>
<dbReference type="SUPFAM" id="SSF54897">
    <property type="entry name" value="Protease propeptides/inhibitors"/>
    <property type="match status" value="1"/>
</dbReference>
<dbReference type="GO" id="GO:0008270">
    <property type="term" value="F:zinc ion binding"/>
    <property type="evidence" value="ECO:0007669"/>
    <property type="project" value="InterPro"/>
</dbReference>
<dbReference type="FunFam" id="3.40.630.10:FF:000084">
    <property type="entry name" value="Carboxypeptidase B2"/>
    <property type="match status" value="1"/>
</dbReference>
<comment type="similarity">
    <text evidence="2 10">Belongs to the peptidase M14 family.</text>
</comment>
<dbReference type="SMART" id="SM00631">
    <property type="entry name" value="Zn_pept"/>
    <property type="match status" value="1"/>
</dbReference>
<dbReference type="PANTHER" id="PTHR11705:SF143">
    <property type="entry name" value="SLL0236 PROTEIN"/>
    <property type="match status" value="1"/>
</dbReference>
<evidence type="ECO:0000256" key="3">
    <source>
        <dbReference type="ARBA" id="ARBA00022645"/>
    </source>
</evidence>
<feature type="active site" description="Proton donor/acceptor" evidence="10">
    <location>
        <position position="397"/>
    </location>
</feature>
<dbReference type="PROSITE" id="PS52035">
    <property type="entry name" value="PEPTIDASE_M14"/>
    <property type="match status" value="1"/>
</dbReference>
<dbReference type="CDD" id="cd03860">
    <property type="entry name" value="M14_CP_A-B_like"/>
    <property type="match status" value="1"/>
</dbReference>
<feature type="chain" id="PRO_5040301902" description="Peptidase M14 domain-containing protein" evidence="11">
    <location>
        <begin position="17"/>
        <end position="432"/>
    </location>
</feature>
<evidence type="ECO:0000256" key="4">
    <source>
        <dbReference type="ARBA" id="ARBA00022670"/>
    </source>
</evidence>
<dbReference type="EMBL" id="CABFNO020001517">
    <property type="protein sequence ID" value="CAG9993198.1"/>
    <property type="molecule type" value="Genomic_DNA"/>
</dbReference>
<evidence type="ECO:0000256" key="8">
    <source>
        <dbReference type="ARBA" id="ARBA00022833"/>
    </source>
</evidence>
<evidence type="ECO:0000256" key="5">
    <source>
        <dbReference type="ARBA" id="ARBA00022723"/>
    </source>
</evidence>
<dbReference type="AlphaFoldDB" id="A0A9N9UJU1"/>
<evidence type="ECO:0000313" key="13">
    <source>
        <dbReference type="EMBL" id="CAG9993198.1"/>
    </source>
</evidence>
<keyword evidence="14" id="KW-1185">Reference proteome</keyword>
<dbReference type="Proteomes" id="UP000754883">
    <property type="component" value="Unassembled WGS sequence"/>
</dbReference>
<dbReference type="Pfam" id="PF00246">
    <property type="entry name" value="Peptidase_M14"/>
    <property type="match status" value="1"/>
</dbReference>
<evidence type="ECO:0000256" key="11">
    <source>
        <dbReference type="SAM" id="SignalP"/>
    </source>
</evidence>
<keyword evidence="7" id="KW-0378">Hydrolase</keyword>
<feature type="domain" description="Peptidase M14" evidence="12">
    <location>
        <begin position="129"/>
        <end position="432"/>
    </location>
</feature>
<evidence type="ECO:0000256" key="7">
    <source>
        <dbReference type="ARBA" id="ARBA00022801"/>
    </source>
</evidence>
<name>A0A9N9UJU1_9HYPO</name>
<comment type="cofactor">
    <cofactor evidence="1">
        <name>Zn(2+)</name>
        <dbReference type="ChEBI" id="CHEBI:29105"/>
    </cofactor>
</comment>
<comment type="caution">
    <text evidence="13">The sequence shown here is derived from an EMBL/GenBank/DDBJ whole genome shotgun (WGS) entry which is preliminary data.</text>
</comment>
<organism evidence="13 14">
    <name type="scientific">Clonostachys byssicola</name>
    <dbReference type="NCBI Taxonomy" id="160290"/>
    <lineage>
        <taxon>Eukaryota</taxon>
        <taxon>Fungi</taxon>
        <taxon>Dikarya</taxon>
        <taxon>Ascomycota</taxon>
        <taxon>Pezizomycotina</taxon>
        <taxon>Sordariomycetes</taxon>
        <taxon>Hypocreomycetidae</taxon>
        <taxon>Hypocreales</taxon>
        <taxon>Bionectriaceae</taxon>
        <taxon>Clonostachys</taxon>
    </lineage>
</organism>
<evidence type="ECO:0000256" key="9">
    <source>
        <dbReference type="ARBA" id="ARBA00023049"/>
    </source>
</evidence>
<evidence type="ECO:0000256" key="10">
    <source>
        <dbReference type="PROSITE-ProRule" id="PRU01379"/>
    </source>
</evidence>
<gene>
    <name evidence="13" type="ORF">CBYS24578_00017009</name>
</gene>
<evidence type="ECO:0000256" key="6">
    <source>
        <dbReference type="ARBA" id="ARBA00022729"/>
    </source>
</evidence>